<feature type="compositionally biased region" description="Low complexity" evidence="5">
    <location>
        <begin position="85"/>
        <end position="94"/>
    </location>
</feature>
<keyword evidence="2" id="KW-0805">Transcription regulation</keyword>
<evidence type="ECO:0000256" key="5">
    <source>
        <dbReference type="SAM" id="MobiDB-lite"/>
    </source>
</evidence>
<evidence type="ECO:0000256" key="2">
    <source>
        <dbReference type="ARBA" id="ARBA00023015"/>
    </source>
</evidence>
<dbReference type="AlphaFoldDB" id="A0AAN9ERR2"/>
<comment type="subcellular location">
    <subcellularLocation>
        <location evidence="1">Nucleus</location>
    </subcellularLocation>
</comment>
<evidence type="ECO:0000313" key="8">
    <source>
        <dbReference type="Proteomes" id="UP001372338"/>
    </source>
</evidence>
<dbReference type="InterPro" id="IPR036638">
    <property type="entry name" value="HLH_DNA-bd_sf"/>
</dbReference>
<accession>A0AAN9ERR2</accession>
<keyword evidence="3" id="KW-0804">Transcription</keyword>
<dbReference type="PROSITE" id="PS50888">
    <property type="entry name" value="BHLH"/>
    <property type="match status" value="1"/>
</dbReference>
<protein>
    <recommendedName>
        <fullName evidence="6">BHLH domain-containing protein</fullName>
    </recommendedName>
</protein>
<dbReference type="Pfam" id="PF22754">
    <property type="entry name" value="bHLH-TF_ACT-like_plant"/>
    <property type="match status" value="1"/>
</dbReference>
<dbReference type="Gene3D" id="4.10.280.10">
    <property type="entry name" value="Helix-loop-helix DNA-binding domain"/>
    <property type="match status" value="1"/>
</dbReference>
<organism evidence="7 8">
    <name type="scientific">Crotalaria pallida</name>
    <name type="common">Smooth rattlebox</name>
    <name type="synonym">Crotalaria striata</name>
    <dbReference type="NCBI Taxonomy" id="3830"/>
    <lineage>
        <taxon>Eukaryota</taxon>
        <taxon>Viridiplantae</taxon>
        <taxon>Streptophyta</taxon>
        <taxon>Embryophyta</taxon>
        <taxon>Tracheophyta</taxon>
        <taxon>Spermatophyta</taxon>
        <taxon>Magnoliopsida</taxon>
        <taxon>eudicotyledons</taxon>
        <taxon>Gunneridae</taxon>
        <taxon>Pentapetalae</taxon>
        <taxon>rosids</taxon>
        <taxon>fabids</taxon>
        <taxon>Fabales</taxon>
        <taxon>Fabaceae</taxon>
        <taxon>Papilionoideae</taxon>
        <taxon>50 kb inversion clade</taxon>
        <taxon>genistoids sensu lato</taxon>
        <taxon>core genistoids</taxon>
        <taxon>Crotalarieae</taxon>
        <taxon>Crotalaria</taxon>
    </lineage>
</organism>
<gene>
    <name evidence="7" type="ORF">RIF29_28315</name>
</gene>
<dbReference type="PANTHER" id="PTHR45959">
    <property type="entry name" value="BHLH TRANSCRIPTION FACTOR"/>
    <property type="match status" value="1"/>
</dbReference>
<dbReference type="Pfam" id="PF00010">
    <property type="entry name" value="HLH"/>
    <property type="match status" value="1"/>
</dbReference>
<dbReference type="GO" id="GO:0080090">
    <property type="term" value="P:regulation of primary metabolic process"/>
    <property type="evidence" value="ECO:0007669"/>
    <property type="project" value="UniProtKB-ARBA"/>
</dbReference>
<proteinExistence type="predicted"/>
<dbReference type="PANTHER" id="PTHR45959:SF2">
    <property type="entry name" value="BHLH TRANSCRIPTION FACTOR"/>
    <property type="match status" value="1"/>
</dbReference>
<evidence type="ECO:0000259" key="6">
    <source>
        <dbReference type="PROSITE" id="PS50888"/>
    </source>
</evidence>
<dbReference type="GO" id="GO:0005634">
    <property type="term" value="C:nucleus"/>
    <property type="evidence" value="ECO:0007669"/>
    <property type="project" value="UniProtKB-SubCell"/>
</dbReference>
<dbReference type="InterPro" id="IPR011598">
    <property type="entry name" value="bHLH_dom"/>
</dbReference>
<evidence type="ECO:0000256" key="1">
    <source>
        <dbReference type="ARBA" id="ARBA00004123"/>
    </source>
</evidence>
<comment type="caution">
    <text evidence="7">The sequence shown here is derived from an EMBL/GenBank/DDBJ whole genome shotgun (WGS) entry which is preliminary data.</text>
</comment>
<evidence type="ECO:0000256" key="4">
    <source>
        <dbReference type="ARBA" id="ARBA00023242"/>
    </source>
</evidence>
<dbReference type="Proteomes" id="UP001372338">
    <property type="component" value="Unassembled WGS sequence"/>
</dbReference>
<feature type="compositionally biased region" description="Polar residues" evidence="5">
    <location>
        <begin position="45"/>
        <end position="62"/>
    </location>
</feature>
<name>A0AAN9ERR2_CROPI</name>
<dbReference type="GO" id="GO:0046983">
    <property type="term" value="F:protein dimerization activity"/>
    <property type="evidence" value="ECO:0007669"/>
    <property type="project" value="InterPro"/>
</dbReference>
<reference evidence="7 8" key="1">
    <citation type="submission" date="2024-01" db="EMBL/GenBank/DDBJ databases">
        <title>The genomes of 5 underutilized Papilionoideae crops provide insights into root nodulation and disease resistanc.</title>
        <authorList>
            <person name="Yuan L."/>
        </authorList>
    </citation>
    <scope>NUCLEOTIDE SEQUENCE [LARGE SCALE GENOMIC DNA]</scope>
    <source>
        <strain evidence="7">ZHUSHIDOU_FW_LH</strain>
        <tissue evidence="7">Leaf</tissue>
    </source>
</reference>
<feature type="compositionally biased region" description="Low complexity" evidence="5">
    <location>
        <begin position="102"/>
        <end position="114"/>
    </location>
</feature>
<evidence type="ECO:0000313" key="7">
    <source>
        <dbReference type="EMBL" id="KAK7261988.1"/>
    </source>
</evidence>
<dbReference type="SMART" id="SM00353">
    <property type="entry name" value="HLH"/>
    <property type="match status" value="1"/>
</dbReference>
<dbReference type="SUPFAM" id="SSF47459">
    <property type="entry name" value="HLH, helix-loop-helix DNA-binding domain"/>
    <property type="match status" value="1"/>
</dbReference>
<keyword evidence="8" id="KW-1185">Reference proteome</keyword>
<dbReference type="InterPro" id="IPR054502">
    <property type="entry name" value="bHLH-TF_ACT-like_plant"/>
</dbReference>
<evidence type="ECO:0000256" key="3">
    <source>
        <dbReference type="ARBA" id="ARBA00023163"/>
    </source>
</evidence>
<dbReference type="EMBL" id="JAYWIO010000005">
    <property type="protein sequence ID" value="KAK7261988.1"/>
    <property type="molecule type" value="Genomic_DNA"/>
</dbReference>
<dbReference type="InterPro" id="IPR052610">
    <property type="entry name" value="bHLH_transcription_regulator"/>
</dbReference>
<feature type="region of interest" description="Disordered" evidence="5">
    <location>
        <begin position="45"/>
        <end position="114"/>
    </location>
</feature>
<feature type="domain" description="BHLH" evidence="6">
    <location>
        <begin position="159"/>
        <end position="208"/>
    </location>
</feature>
<keyword evidence="4" id="KW-0539">Nucleus</keyword>
<sequence>MEVPWQNFFSDMEMEEVDDFFNNQCNKNSSLDDDHELDFGKILQKHSTPSSESENLSPTTPNNGGGSCLSFEGSTKNRGKFLTKSNSSNSIASSQQHDPHKPATAPANATSPTSFVLSFDEPTVVVANNCGRNQSNNNRGQTKGVANNIAAGRKIRNSSESLDHIMAERKRRQELTERFIALSATIPGLKKIDKASILSEAITYVKELQKRVKDLEEQSCCKKIRVESVQFTNKTQLSDEGSVSSDKTNSDDGHELNVTLPEVEARVLENEVLIRIHCKNQNGSMLKILNHLKSLDLSTISTSVLPFGNSLLDITIIVKMGDTYNLTVKELVKSLRVALLESRDVQH</sequence>